<dbReference type="InterPro" id="IPR004675">
    <property type="entry name" value="AhpD_core"/>
</dbReference>
<dbReference type="Proteomes" id="UP000267049">
    <property type="component" value="Unassembled WGS sequence"/>
</dbReference>
<reference evidence="2 3" key="1">
    <citation type="submission" date="2018-11" db="EMBL/GenBank/DDBJ databases">
        <title>Lysobacter cryohumiis sp. nov., isolated from soil in the Tianshan Mountains, Xinjiang, China.</title>
        <authorList>
            <person name="Luo Y."/>
            <person name="Sheng H."/>
        </authorList>
    </citation>
    <scope>NUCLEOTIDE SEQUENCE [LARGE SCALE GENOMIC DNA]</scope>
    <source>
        <strain evidence="2 3">ZS60</strain>
    </source>
</reference>
<dbReference type="Pfam" id="PF02627">
    <property type="entry name" value="CMD"/>
    <property type="match status" value="1"/>
</dbReference>
<feature type="domain" description="Carboxymuconolactone decarboxylase-like" evidence="1">
    <location>
        <begin position="37"/>
        <end position="116"/>
    </location>
</feature>
<dbReference type="NCBIfam" id="TIGR00778">
    <property type="entry name" value="ahpD_dom"/>
    <property type="match status" value="1"/>
</dbReference>
<dbReference type="RefSeq" id="WP_123086709.1">
    <property type="nucleotide sequence ID" value="NZ_RIBS01000002.1"/>
</dbReference>
<dbReference type="PANTHER" id="PTHR33930:SF2">
    <property type="entry name" value="BLR3452 PROTEIN"/>
    <property type="match status" value="1"/>
</dbReference>
<dbReference type="GO" id="GO:0051920">
    <property type="term" value="F:peroxiredoxin activity"/>
    <property type="evidence" value="ECO:0007669"/>
    <property type="project" value="InterPro"/>
</dbReference>
<dbReference type="AlphaFoldDB" id="A0A3M8T1D9"/>
<gene>
    <name evidence="2" type="ORF">EER27_03710</name>
</gene>
<sequence length="136" mass="15147">MSADNQKPDGGEEDRVAAFTAFRKRMNERILAEPNQVVRRFFALDTQTYQPGALDLKTKELLGLVASMVLRCDDCISYHVAQCKDAGVNRDEMFEAFSVGLVVGGSIVIPHLRRAVDFLDRLEQGDTATPPVHDHD</sequence>
<accession>A0A3M8T1D9</accession>
<dbReference type="SUPFAM" id="SSF69118">
    <property type="entry name" value="AhpD-like"/>
    <property type="match status" value="1"/>
</dbReference>
<dbReference type="Gene3D" id="1.20.1290.10">
    <property type="entry name" value="AhpD-like"/>
    <property type="match status" value="1"/>
</dbReference>
<dbReference type="InterPro" id="IPR029032">
    <property type="entry name" value="AhpD-like"/>
</dbReference>
<keyword evidence="3" id="KW-1185">Reference proteome</keyword>
<proteinExistence type="predicted"/>
<evidence type="ECO:0000313" key="2">
    <source>
        <dbReference type="EMBL" id="RNF84920.1"/>
    </source>
</evidence>
<organism evidence="2 3">
    <name type="scientific">Montanilutibacter psychrotolerans</name>
    <dbReference type="NCBI Taxonomy" id="1327343"/>
    <lineage>
        <taxon>Bacteria</taxon>
        <taxon>Pseudomonadati</taxon>
        <taxon>Pseudomonadota</taxon>
        <taxon>Gammaproteobacteria</taxon>
        <taxon>Lysobacterales</taxon>
        <taxon>Lysobacteraceae</taxon>
        <taxon>Montanilutibacter</taxon>
    </lineage>
</organism>
<protein>
    <submittedName>
        <fullName evidence="2">Carboxymuconolactone decarboxylase family protein</fullName>
    </submittedName>
</protein>
<evidence type="ECO:0000259" key="1">
    <source>
        <dbReference type="Pfam" id="PF02627"/>
    </source>
</evidence>
<dbReference type="InterPro" id="IPR003779">
    <property type="entry name" value="CMD-like"/>
</dbReference>
<dbReference type="EMBL" id="RIBS01000002">
    <property type="protein sequence ID" value="RNF84920.1"/>
    <property type="molecule type" value="Genomic_DNA"/>
</dbReference>
<name>A0A3M8T1D9_9GAMM</name>
<evidence type="ECO:0000313" key="3">
    <source>
        <dbReference type="Proteomes" id="UP000267049"/>
    </source>
</evidence>
<dbReference type="PANTHER" id="PTHR33930">
    <property type="entry name" value="ALKYL HYDROPEROXIDE REDUCTASE AHPD"/>
    <property type="match status" value="1"/>
</dbReference>
<dbReference type="OrthoDB" id="1683318at2"/>
<comment type="caution">
    <text evidence="2">The sequence shown here is derived from an EMBL/GenBank/DDBJ whole genome shotgun (WGS) entry which is preliminary data.</text>
</comment>